<organism evidence="1 2">
    <name type="scientific">Nesidiocoris tenuis</name>
    <dbReference type="NCBI Taxonomy" id="355587"/>
    <lineage>
        <taxon>Eukaryota</taxon>
        <taxon>Metazoa</taxon>
        <taxon>Ecdysozoa</taxon>
        <taxon>Arthropoda</taxon>
        <taxon>Hexapoda</taxon>
        <taxon>Insecta</taxon>
        <taxon>Pterygota</taxon>
        <taxon>Neoptera</taxon>
        <taxon>Paraneoptera</taxon>
        <taxon>Hemiptera</taxon>
        <taxon>Heteroptera</taxon>
        <taxon>Panheteroptera</taxon>
        <taxon>Cimicomorpha</taxon>
        <taxon>Miridae</taxon>
        <taxon>Dicyphina</taxon>
        <taxon>Nesidiocoris</taxon>
    </lineage>
</organism>
<name>A0ABN7AT69_9HEMI</name>
<evidence type="ECO:0000313" key="1">
    <source>
        <dbReference type="EMBL" id="BES95410.1"/>
    </source>
</evidence>
<protein>
    <submittedName>
        <fullName evidence="1">Uncharacterized protein</fullName>
    </submittedName>
</protein>
<reference evidence="1 2" key="1">
    <citation type="submission" date="2023-09" db="EMBL/GenBank/DDBJ databases">
        <title>Nesidiocoris tenuis whole genome shotgun sequence.</title>
        <authorList>
            <person name="Shibata T."/>
            <person name="Shimoda M."/>
            <person name="Kobayashi T."/>
            <person name="Uehara T."/>
        </authorList>
    </citation>
    <scope>NUCLEOTIDE SEQUENCE [LARGE SCALE GENOMIC DNA]</scope>
    <source>
        <strain evidence="1 2">Japan</strain>
    </source>
</reference>
<keyword evidence="2" id="KW-1185">Reference proteome</keyword>
<dbReference type="Proteomes" id="UP001307889">
    <property type="component" value="Chromosome 6"/>
</dbReference>
<evidence type="ECO:0000313" key="2">
    <source>
        <dbReference type="Proteomes" id="UP001307889"/>
    </source>
</evidence>
<proteinExistence type="predicted"/>
<dbReference type="EMBL" id="AP028914">
    <property type="protein sequence ID" value="BES95410.1"/>
    <property type="molecule type" value="Genomic_DNA"/>
</dbReference>
<sequence length="77" mass="8689">MSIVFTSPQATNEMFSLKFFFVAAIAMIVVAQAFAFPGGEHGQESELARDKKAVLLGYGYPAYYSGYYRGLYNPYYY</sequence>
<gene>
    <name evidence="1" type="ORF">NTJ_08220</name>
</gene>
<accession>A0ABN7AT69</accession>